<feature type="transmembrane region" description="Helical" evidence="1">
    <location>
        <begin position="53"/>
        <end position="73"/>
    </location>
</feature>
<protein>
    <submittedName>
        <fullName evidence="2">DUF2269 family protein</fullName>
    </submittedName>
</protein>
<evidence type="ECO:0000313" key="2">
    <source>
        <dbReference type="EMBL" id="MBD0380053.1"/>
    </source>
</evidence>
<feature type="transmembrane region" description="Helical" evidence="1">
    <location>
        <begin position="137"/>
        <end position="154"/>
    </location>
</feature>
<keyword evidence="1" id="KW-0812">Transmembrane</keyword>
<dbReference type="AlphaFoldDB" id="A0A926QIW9"/>
<evidence type="ECO:0000313" key="3">
    <source>
        <dbReference type="Proteomes" id="UP000650466"/>
    </source>
</evidence>
<feature type="transmembrane region" description="Helical" evidence="1">
    <location>
        <begin position="12"/>
        <end position="32"/>
    </location>
</feature>
<evidence type="ECO:0000256" key="1">
    <source>
        <dbReference type="SAM" id="Phobius"/>
    </source>
</evidence>
<dbReference type="EMBL" id="JACVVD010000002">
    <property type="protein sequence ID" value="MBD0380053.1"/>
    <property type="molecule type" value="Genomic_DNA"/>
</dbReference>
<keyword evidence="1" id="KW-0472">Membrane</keyword>
<dbReference type="Pfam" id="PF10027">
    <property type="entry name" value="DUF2269"/>
    <property type="match status" value="1"/>
</dbReference>
<feature type="transmembrane region" description="Helical" evidence="1">
    <location>
        <begin position="79"/>
        <end position="101"/>
    </location>
</feature>
<organism evidence="2 3">
    <name type="scientific">Paenibacillus sedimenti</name>
    <dbReference type="NCBI Taxonomy" id="2770274"/>
    <lineage>
        <taxon>Bacteria</taxon>
        <taxon>Bacillati</taxon>
        <taxon>Bacillota</taxon>
        <taxon>Bacilli</taxon>
        <taxon>Bacillales</taxon>
        <taxon>Paenibacillaceae</taxon>
        <taxon>Paenibacillus</taxon>
    </lineage>
</organism>
<keyword evidence="3" id="KW-1185">Reference proteome</keyword>
<accession>A0A926QIW9</accession>
<comment type="caution">
    <text evidence="2">The sequence shown here is derived from an EMBL/GenBank/DDBJ whole genome shotgun (WGS) entry which is preliminary data.</text>
</comment>
<reference evidence="2" key="1">
    <citation type="submission" date="2020-09" db="EMBL/GenBank/DDBJ databases">
        <title>Draft Genome Sequence of Paenibacillus sp. WST5.</title>
        <authorList>
            <person name="Bao Z."/>
        </authorList>
    </citation>
    <scope>NUCLEOTIDE SEQUENCE</scope>
    <source>
        <strain evidence="2">WST5</strain>
    </source>
</reference>
<name>A0A926QIW9_9BACL</name>
<gene>
    <name evidence="2" type="ORF">ICC18_08015</name>
</gene>
<sequence>MKAVLEMEWLVVIHVLSAIIGLGPAYAFPFILRNTSSVIEMERALGYVARLEVFPKVFGTLAILSGLCLFWLGSYGSFLQIWIIGTLIVYIVIEVLIIGFLNPNAKKLHESLSMPDKTSHGAPPSSVTLMYLRVRNLHMWASVLSIIIFILMIIKPH</sequence>
<keyword evidence="1" id="KW-1133">Transmembrane helix</keyword>
<proteinExistence type="predicted"/>
<dbReference type="Proteomes" id="UP000650466">
    <property type="component" value="Unassembled WGS sequence"/>
</dbReference>
<dbReference type="InterPro" id="IPR018729">
    <property type="entry name" value="DUF2269_transmembrane"/>
</dbReference>